<dbReference type="NCBIfam" id="TIGR02588">
    <property type="entry name" value="TIGR02588 family protein"/>
    <property type="match status" value="1"/>
</dbReference>
<evidence type="ECO:0000313" key="2">
    <source>
        <dbReference type="EMBL" id="PZO56408.1"/>
    </source>
</evidence>
<protein>
    <submittedName>
        <fullName evidence="2">TIGR02588 family protein</fullName>
    </submittedName>
</protein>
<evidence type="ECO:0000256" key="1">
    <source>
        <dbReference type="SAM" id="Phobius"/>
    </source>
</evidence>
<keyword evidence="1" id="KW-1133">Transmembrane helix</keyword>
<sequence>MKPPIKLSQPPKPQPSDEPRSMAELISFAIASMVIVAVLGGAGYLWVSDRNPLPPTLEITSTTEYRQGKYYVPFTVKNTGGETAESVQVIAELRIENMLVEWGDQQVDFLSSQEEATGAFIFTRDPDLGALSVRVASYKEP</sequence>
<feature type="transmembrane region" description="Helical" evidence="1">
    <location>
        <begin position="25"/>
        <end position="47"/>
    </location>
</feature>
<organism evidence="2 3">
    <name type="scientific">Phormidesmis priestleyi</name>
    <dbReference type="NCBI Taxonomy" id="268141"/>
    <lineage>
        <taxon>Bacteria</taxon>
        <taxon>Bacillati</taxon>
        <taxon>Cyanobacteriota</taxon>
        <taxon>Cyanophyceae</taxon>
        <taxon>Leptolyngbyales</taxon>
        <taxon>Leptolyngbyaceae</taxon>
        <taxon>Phormidesmis</taxon>
    </lineage>
</organism>
<name>A0A2W4ZNH9_9CYAN</name>
<keyword evidence="1" id="KW-0812">Transmembrane</keyword>
<dbReference type="InterPro" id="IPR013417">
    <property type="entry name" value="CHP02588"/>
</dbReference>
<reference evidence="2 3" key="2">
    <citation type="submission" date="2018-06" db="EMBL/GenBank/DDBJ databases">
        <title>Metagenomic assembly of (sub)arctic Cyanobacteria and their associated microbiome from non-axenic cultures.</title>
        <authorList>
            <person name="Baurain D."/>
        </authorList>
    </citation>
    <scope>NUCLEOTIDE SEQUENCE [LARGE SCALE GENOMIC DNA]</scope>
    <source>
        <strain evidence="2">ULC027bin1</strain>
    </source>
</reference>
<dbReference type="Proteomes" id="UP000249794">
    <property type="component" value="Unassembled WGS sequence"/>
</dbReference>
<proteinExistence type="predicted"/>
<evidence type="ECO:0000313" key="3">
    <source>
        <dbReference type="Proteomes" id="UP000249794"/>
    </source>
</evidence>
<reference evidence="3" key="1">
    <citation type="submission" date="2018-04" db="EMBL/GenBank/DDBJ databases">
        <authorList>
            <person name="Cornet L."/>
        </authorList>
    </citation>
    <scope>NUCLEOTIDE SEQUENCE [LARGE SCALE GENOMIC DNA]</scope>
</reference>
<accession>A0A2W4ZNH9</accession>
<dbReference type="AlphaFoldDB" id="A0A2W4ZNH9"/>
<dbReference type="EMBL" id="QBMP01000072">
    <property type="protein sequence ID" value="PZO56408.1"/>
    <property type="molecule type" value="Genomic_DNA"/>
</dbReference>
<comment type="caution">
    <text evidence="2">The sequence shown here is derived from an EMBL/GenBank/DDBJ whole genome shotgun (WGS) entry which is preliminary data.</text>
</comment>
<keyword evidence="1" id="KW-0472">Membrane</keyword>
<gene>
    <name evidence="2" type="ORF">DCF15_08735</name>
</gene>